<feature type="binding site" evidence="10">
    <location>
        <position position="95"/>
    </location>
    <ligand>
        <name>Mg(2+)</name>
        <dbReference type="ChEBI" id="CHEBI:18420"/>
    </ligand>
</feature>
<evidence type="ECO:0000256" key="10">
    <source>
        <dbReference type="PIRSR" id="PIRSR000615-3"/>
    </source>
</evidence>
<dbReference type="InterPro" id="IPR008266">
    <property type="entry name" value="Tyr_kinase_AS"/>
</dbReference>
<evidence type="ECO:0000256" key="7">
    <source>
        <dbReference type="ARBA" id="ARBA00051243"/>
    </source>
</evidence>
<evidence type="ECO:0000256" key="9">
    <source>
        <dbReference type="PIRSR" id="PIRSR000615-2"/>
    </source>
</evidence>
<dbReference type="InterPro" id="IPR002011">
    <property type="entry name" value="Tyr_kinase_rcpt_2_CS"/>
</dbReference>
<evidence type="ECO:0000256" key="5">
    <source>
        <dbReference type="ARBA" id="ARBA00022840"/>
    </source>
</evidence>
<dbReference type="OrthoDB" id="10005095at2759"/>
<dbReference type="SMART" id="SM00219">
    <property type="entry name" value="TyrKc"/>
    <property type="match status" value="1"/>
</dbReference>
<evidence type="ECO:0000256" key="1">
    <source>
        <dbReference type="ARBA" id="ARBA00011902"/>
    </source>
</evidence>
<sequence>MSELRHPNIVCLVGVVSRGEPLCMLFEYMAQGDLHEFLISHSPRAESEGVLAGSVDGKPHILGQYELLHISTQIAAGMEYLSAQHYVHRDLAARNCLVGDGLRVKISDFGLSRDVYSSDYYRVQSKSLLPVRWMPTESILYGKFTTDSDVWSFGVLLWEVYTYGLQPYYGYSNQEVIEMIRSRQLLPRPEDCPLHIYGLMQDCWHQVPPRRPPFSLLHSTLHSWLLQQPLQRCIAAETSHVVGSSVASSSSSSQRSSTGPSNNTGSTKLSSSGKSANVAGNLGPQTVLQGFLELYPMDNDKLKSGKPADAPKATGVKAFLNEISKNKKE</sequence>
<dbReference type="PANTHER" id="PTHR24416">
    <property type="entry name" value="TYROSINE-PROTEIN KINASE RECEPTOR"/>
    <property type="match status" value="1"/>
</dbReference>
<dbReference type="InterPro" id="IPR050122">
    <property type="entry name" value="RTK"/>
</dbReference>
<organism evidence="13 14">
    <name type="scientific">Ladona fulva</name>
    <name type="common">Scarce chaser dragonfly</name>
    <name type="synonym">Libellula fulva</name>
    <dbReference type="NCBI Taxonomy" id="123851"/>
    <lineage>
        <taxon>Eukaryota</taxon>
        <taxon>Metazoa</taxon>
        <taxon>Ecdysozoa</taxon>
        <taxon>Arthropoda</taxon>
        <taxon>Hexapoda</taxon>
        <taxon>Insecta</taxon>
        <taxon>Pterygota</taxon>
        <taxon>Palaeoptera</taxon>
        <taxon>Odonata</taxon>
        <taxon>Epiprocta</taxon>
        <taxon>Anisoptera</taxon>
        <taxon>Libelluloidea</taxon>
        <taxon>Libellulidae</taxon>
        <taxon>Ladona</taxon>
    </lineage>
</organism>
<dbReference type="InterPro" id="IPR000719">
    <property type="entry name" value="Prot_kinase_dom"/>
</dbReference>
<feature type="active site" description="Proton acceptor" evidence="8">
    <location>
        <position position="90"/>
    </location>
</feature>
<evidence type="ECO:0000256" key="11">
    <source>
        <dbReference type="SAM" id="MobiDB-lite"/>
    </source>
</evidence>
<dbReference type="PROSITE" id="PS50011">
    <property type="entry name" value="PROTEIN_KINASE_DOM"/>
    <property type="match status" value="1"/>
</dbReference>
<comment type="catalytic activity">
    <reaction evidence="7">
        <text>L-tyrosyl-[protein] + ATP = O-phospho-L-tyrosyl-[protein] + ADP + H(+)</text>
        <dbReference type="Rhea" id="RHEA:10596"/>
        <dbReference type="Rhea" id="RHEA-COMP:10136"/>
        <dbReference type="Rhea" id="RHEA-COMP:20101"/>
        <dbReference type="ChEBI" id="CHEBI:15378"/>
        <dbReference type="ChEBI" id="CHEBI:30616"/>
        <dbReference type="ChEBI" id="CHEBI:46858"/>
        <dbReference type="ChEBI" id="CHEBI:61978"/>
        <dbReference type="ChEBI" id="CHEBI:456216"/>
        <dbReference type="EC" id="2.7.10.1"/>
    </reaction>
</comment>
<dbReference type="GO" id="GO:0005886">
    <property type="term" value="C:plasma membrane"/>
    <property type="evidence" value="ECO:0007669"/>
    <property type="project" value="TreeGrafter"/>
</dbReference>
<evidence type="ECO:0000259" key="12">
    <source>
        <dbReference type="PROSITE" id="PS50011"/>
    </source>
</evidence>
<dbReference type="PRINTS" id="PR00109">
    <property type="entry name" value="TYRKINASE"/>
</dbReference>
<dbReference type="Pfam" id="PF07714">
    <property type="entry name" value="PK_Tyr_Ser-Thr"/>
    <property type="match status" value="1"/>
</dbReference>
<dbReference type="PANTHER" id="PTHR24416:SF611">
    <property type="entry name" value="TYROSINE-PROTEIN KINASE TRANSMEMBRANE RECEPTOR ROR"/>
    <property type="match status" value="1"/>
</dbReference>
<dbReference type="GO" id="GO:0043235">
    <property type="term" value="C:receptor complex"/>
    <property type="evidence" value="ECO:0007669"/>
    <property type="project" value="TreeGrafter"/>
</dbReference>
<dbReference type="EC" id="2.7.10.1" evidence="1"/>
<dbReference type="Proteomes" id="UP000792457">
    <property type="component" value="Unassembled WGS sequence"/>
</dbReference>
<keyword evidence="5 9" id="KW-0067">ATP-binding</keyword>
<dbReference type="InterPro" id="IPR011009">
    <property type="entry name" value="Kinase-like_dom_sf"/>
</dbReference>
<dbReference type="InterPro" id="IPR020635">
    <property type="entry name" value="Tyr_kinase_cat_dom"/>
</dbReference>
<dbReference type="GO" id="GO:0046872">
    <property type="term" value="F:metal ion binding"/>
    <property type="evidence" value="ECO:0007669"/>
    <property type="project" value="UniProtKB-KW"/>
</dbReference>
<dbReference type="EMBL" id="KZ308612">
    <property type="protein sequence ID" value="KAG8232333.1"/>
    <property type="molecule type" value="Genomic_DNA"/>
</dbReference>
<evidence type="ECO:0000256" key="4">
    <source>
        <dbReference type="ARBA" id="ARBA00022777"/>
    </source>
</evidence>
<dbReference type="GO" id="GO:0017147">
    <property type="term" value="F:Wnt-protein binding"/>
    <property type="evidence" value="ECO:0007669"/>
    <property type="project" value="TreeGrafter"/>
</dbReference>
<dbReference type="InterPro" id="IPR001245">
    <property type="entry name" value="Ser-Thr/Tyr_kinase_cat_dom"/>
</dbReference>
<keyword evidence="4" id="KW-0418">Kinase</keyword>
<dbReference type="PROSITE" id="PS00109">
    <property type="entry name" value="PROTEIN_KINASE_TYR"/>
    <property type="match status" value="1"/>
</dbReference>
<reference evidence="13" key="2">
    <citation type="submission" date="2017-10" db="EMBL/GenBank/DDBJ databases">
        <title>Ladona fulva Genome sequencing and assembly.</title>
        <authorList>
            <person name="Murali S."/>
            <person name="Richards S."/>
            <person name="Bandaranaike D."/>
            <person name="Bellair M."/>
            <person name="Blankenburg K."/>
            <person name="Chao H."/>
            <person name="Dinh H."/>
            <person name="Doddapaneni H."/>
            <person name="Dugan-Rocha S."/>
            <person name="Elkadiri S."/>
            <person name="Gnanaolivu R."/>
            <person name="Hernandez B."/>
            <person name="Skinner E."/>
            <person name="Javaid M."/>
            <person name="Lee S."/>
            <person name="Li M."/>
            <person name="Ming W."/>
            <person name="Munidasa M."/>
            <person name="Muniz J."/>
            <person name="Nguyen L."/>
            <person name="Hughes D."/>
            <person name="Osuji N."/>
            <person name="Pu L.-L."/>
            <person name="Puazo M."/>
            <person name="Qu C."/>
            <person name="Quiroz J."/>
            <person name="Raj R."/>
            <person name="Weissenberger G."/>
            <person name="Xin Y."/>
            <person name="Zou X."/>
            <person name="Han Y."/>
            <person name="Worley K."/>
            <person name="Muzny D."/>
            <person name="Gibbs R."/>
        </authorList>
    </citation>
    <scope>NUCLEOTIDE SEQUENCE</scope>
    <source>
        <strain evidence="13">Sampled in the wild</strain>
    </source>
</reference>
<feature type="non-terminal residue" evidence="13">
    <location>
        <position position="329"/>
    </location>
</feature>
<keyword evidence="3 9" id="KW-0547">Nucleotide-binding</keyword>
<dbReference type="PIRSF" id="PIRSF000615">
    <property type="entry name" value="TyrPK_CSF1-R"/>
    <property type="match status" value="1"/>
</dbReference>
<feature type="binding site" evidence="10">
    <location>
        <position position="108"/>
    </location>
    <ligand>
        <name>Mg(2+)</name>
        <dbReference type="ChEBI" id="CHEBI:18420"/>
    </ligand>
</feature>
<dbReference type="GO" id="GO:0004714">
    <property type="term" value="F:transmembrane receptor protein tyrosine kinase activity"/>
    <property type="evidence" value="ECO:0007669"/>
    <property type="project" value="UniProtKB-EC"/>
</dbReference>
<keyword evidence="6" id="KW-0829">Tyrosine-protein kinase</keyword>
<dbReference type="FunFam" id="1.10.510.10:FF:000034">
    <property type="entry name" value="Tyrosine-protein kinase receptor"/>
    <property type="match status" value="1"/>
</dbReference>
<evidence type="ECO:0000256" key="2">
    <source>
        <dbReference type="ARBA" id="ARBA00022679"/>
    </source>
</evidence>
<dbReference type="Gene3D" id="3.30.200.20">
    <property type="entry name" value="Phosphorylase Kinase, domain 1"/>
    <property type="match status" value="1"/>
</dbReference>
<evidence type="ECO:0000256" key="8">
    <source>
        <dbReference type="PIRSR" id="PIRSR000615-1"/>
    </source>
</evidence>
<feature type="binding site" evidence="9">
    <location>
        <position position="94"/>
    </location>
    <ligand>
        <name>ATP</name>
        <dbReference type="ChEBI" id="CHEBI:30616"/>
    </ligand>
</feature>
<evidence type="ECO:0000256" key="6">
    <source>
        <dbReference type="ARBA" id="ARBA00023137"/>
    </source>
</evidence>
<name>A0A8K0KHD7_LADFU</name>
<keyword evidence="10" id="KW-0479">Metal-binding</keyword>
<reference evidence="13" key="1">
    <citation type="submission" date="2013-04" db="EMBL/GenBank/DDBJ databases">
        <authorList>
            <person name="Qu J."/>
            <person name="Murali S.C."/>
            <person name="Bandaranaike D."/>
            <person name="Bellair M."/>
            <person name="Blankenburg K."/>
            <person name="Chao H."/>
            <person name="Dinh H."/>
            <person name="Doddapaneni H."/>
            <person name="Downs B."/>
            <person name="Dugan-Rocha S."/>
            <person name="Elkadiri S."/>
            <person name="Gnanaolivu R.D."/>
            <person name="Hernandez B."/>
            <person name="Javaid M."/>
            <person name="Jayaseelan J.C."/>
            <person name="Lee S."/>
            <person name="Li M."/>
            <person name="Ming W."/>
            <person name="Munidasa M."/>
            <person name="Muniz J."/>
            <person name="Nguyen L."/>
            <person name="Ongeri F."/>
            <person name="Osuji N."/>
            <person name="Pu L.-L."/>
            <person name="Puazo M."/>
            <person name="Qu C."/>
            <person name="Quiroz J."/>
            <person name="Raj R."/>
            <person name="Weissenberger G."/>
            <person name="Xin Y."/>
            <person name="Zou X."/>
            <person name="Han Y."/>
            <person name="Richards S."/>
            <person name="Worley K."/>
            <person name="Muzny D."/>
            <person name="Gibbs R."/>
        </authorList>
    </citation>
    <scope>NUCLEOTIDE SEQUENCE</scope>
    <source>
        <strain evidence="13">Sampled in the wild</strain>
    </source>
</reference>
<dbReference type="GO" id="GO:0007169">
    <property type="term" value="P:cell surface receptor protein tyrosine kinase signaling pathway"/>
    <property type="evidence" value="ECO:0007669"/>
    <property type="project" value="InterPro"/>
</dbReference>
<dbReference type="AlphaFoldDB" id="A0A8K0KHD7"/>
<dbReference type="SUPFAM" id="SSF56112">
    <property type="entry name" value="Protein kinase-like (PK-like)"/>
    <property type="match status" value="1"/>
</dbReference>
<dbReference type="PROSITE" id="PS00239">
    <property type="entry name" value="RECEPTOR_TYR_KIN_II"/>
    <property type="match status" value="1"/>
</dbReference>
<keyword evidence="2" id="KW-0808">Transferase</keyword>
<keyword evidence="14" id="KW-1185">Reference proteome</keyword>
<comment type="caution">
    <text evidence="13">The sequence shown here is derived from an EMBL/GenBank/DDBJ whole genome shotgun (WGS) entry which is preliminary data.</text>
</comment>
<gene>
    <name evidence="13" type="ORF">J437_LFUL012923</name>
</gene>
<evidence type="ECO:0000313" key="13">
    <source>
        <dbReference type="EMBL" id="KAG8232333.1"/>
    </source>
</evidence>
<feature type="compositionally biased region" description="Low complexity" evidence="11">
    <location>
        <begin position="245"/>
        <end position="275"/>
    </location>
</feature>
<accession>A0A8K0KHD7</accession>
<feature type="domain" description="Protein kinase" evidence="12">
    <location>
        <begin position="1"/>
        <end position="225"/>
    </location>
</feature>
<feature type="region of interest" description="Disordered" evidence="11">
    <location>
        <begin position="245"/>
        <end position="280"/>
    </location>
</feature>
<proteinExistence type="predicted"/>
<dbReference type="GO" id="GO:0005524">
    <property type="term" value="F:ATP binding"/>
    <property type="evidence" value="ECO:0007669"/>
    <property type="project" value="UniProtKB-KW"/>
</dbReference>
<protein>
    <recommendedName>
        <fullName evidence="1">receptor protein-tyrosine kinase</fullName>
        <ecNumber evidence="1">2.7.10.1</ecNumber>
    </recommendedName>
</protein>
<evidence type="ECO:0000256" key="3">
    <source>
        <dbReference type="ARBA" id="ARBA00022741"/>
    </source>
</evidence>
<dbReference type="Gene3D" id="1.10.510.10">
    <property type="entry name" value="Transferase(Phosphotransferase) domain 1"/>
    <property type="match status" value="1"/>
</dbReference>
<evidence type="ECO:0000313" key="14">
    <source>
        <dbReference type="Proteomes" id="UP000792457"/>
    </source>
</evidence>
<keyword evidence="10" id="KW-0460">Magnesium</keyword>